<protein>
    <submittedName>
        <fullName evidence="1">Uncharacterized protein</fullName>
    </submittedName>
</protein>
<gene>
    <name evidence="1" type="ORF">CYK00_10630</name>
</gene>
<sequence length="88" mass="10173">MISDIVICSSRYFRFCNILTIIHAPFPICRQKILNKNQKNAKIPVIFQGRLKGVQPLFRRPSDLFPAEKTLWPIKFLPANGVRKPLPI</sequence>
<proteinExistence type="predicted"/>
<organism evidence="1 2">
    <name type="scientific">Neisseria sicca</name>
    <dbReference type="NCBI Taxonomy" id="490"/>
    <lineage>
        <taxon>Bacteria</taxon>
        <taxon>Pseudomonadati</taxon>
        <taxon>Pseudomonadota</taxon>
        <taxon>Betaproteobacteria</taxon>
        <taxon>Neisseriales</taxon>
        <taxon>Neisseriaceae</taxon>
        <taxon>Neisseria</taxon>
    </lineage>
</organism>
<accession>A0A2I1X9V6</accession>
<name>A0A2I1X9V6_NEISI</name>
<dbReference type="EMBL" id="PKJO01000017">
    <property type="protein sequence ID" value="PLA39416.1"/>
    <property type="molecule type" value="Genomic_DNA"/>
</dbReference>
<dbReference type="AlphaFoldDB" id="A0A2I1X9V6"/>
<comment type="caution">
    <text evidence="1">The sequence shown here is derived from an EMBL/GenBank/DDBJ whole genome shotgun (WGS) entry which is preliminary data.</text>
</comment>
<reference evidence="1 2" key="1">
    <citation type="submission" date="2017-12" db="EMBL/GenBank/DDBJ databases">
        <title>Phylogenetic diversity of female urinary microbiome.</title>
        <authorList>
            <person name="Thomas-White K."/>
            <person name="Wolfe A.J."/>
        </authorList>
    </citation>
    <scope>NUCLEOTIDE SEQUENCE [LARGE SCALE GENOMIC DNA]</scope>
    <source>
        <strain evidence="1 2">UMB0321</strain>
    </source>
</reference>
<evidence type="ECO:0000313" key="1">
    <source>
        <dbReference type="EMBL" id="PLA39416.1"/>
    </source>
</evidence>
<dbReference type="Proteomes" id="UP000234767">
    <property type="component" value="Unassembled WGS sequence"/>
</dbReference>
<evidence type="ECO:0000313" key="2">
    <source>
        <dbReference type="Proteomes" id="UP000234767"/>
    </source>
</evidence>